<dbReference type="EMBL" id="JABMCH010000050">
    <property type="protein sequence ID" value="NUU46003.1"/>
    <property type="molecule type" value="Genomic_DNA"/>
</dbReference>
<dbReference type="InterPro" id="IPR021508">
    <property type="entry name" value="Gp17-like"/>
</dbReference>
<dbReference type="Proteomes" id="UP000536441">
    <property type="component" value="Unassembled WGS sequence"/>
</dbReference>
<evidence type="ECO:0000313" key="2">
    <source>
        <dbReference type="Proteomes" id="UP000536441"/>
    </source>
</evidence>
<evidence type="ECO:0000313" key="1">
    <source>
        <dbReference type="EMBL" id="NUU46003.1"/>
    </source>
</evidence>
<protein>
    <submittedName>
        <fullName evidence="1">DUF3168 domain-containing protein</fullName>
    </submittedName>
</protein>
<sequence length="129" mass="13832">MSMTADLRDRLKAAKVAGGRVFRDEATQGAALPYVILLTASDPRPSTYDGRQALRETRVQFDVYAASRGDADAVADALIAEAEPAGAVGQTRFSRSFVNSSRNRSDKPASGGTTFITSLDLMVWHQPAV</sequence>
<organism evidence="1 2">
    <name type="scientific">Sphingomonas zeae</name>
    <dbReference type="NCBI Taxonomy" id="1646122"/>
    <lineage>
        <taxon>Bacteria</taxon>
        <taxon>Pseudomonadati</taxon>
        <taxon>Pseudomonadota</taxon>
        <taxon>Alphaproteobacteria</taxon>
        <taxon>Sphingomonadales</taxon>
        <taxon>Sphingomonadaceae</taxon>
        <taxon>Sphingomonas</taxon>
    </lineage>
</organism>
<name>A0A7Y6B3M1_9SPHN</name>
<dbReference type="RefSeq" id="WP_175310782.1">
    <property type="nucleotide sequence ID" value="NZ_CBCRYR010000041.1"/>
</dbReference>
<comment type="caution">
    <text evidence="1">The sequence shown here is derived from an EMBL/GenBank/DDBJ whole genome shotgun (WGS) entry which is preliminary data.</text>
</comment>
<keyword evidence="2" id="KW-1185">Reference proteome</keyword>
<accession>A0A7Y6B3M1</accession>
<gene>
    <name evidence="1" type="ORF">HP438_03305</name>
</gene>
<proteinExistence type="predicted"/>
<dbReference type="Pfam" id="PF11367">
    <property type="entry name" value="Tail_completion_gp17"/>
    <property type="match status" value="1"/>
</dbReference>
<reference evidence="1 2" key="1">
    <citation type="submission" date="2020-05" db="EMBL/GenBank/DDBJ databases">
        <title>Genome Sequencing of Type Strains.</title>
        <authorList>
            <person name="Lemaire J.F."/>
            <person name="Inderbitzin P."/>
            <person name="Gregorio O.A."/>
            <person name="Collins S.B."/>
            <person name="Wespe N."/>
            <person name="Knight-Connoni V."/>
        </authorList>
    </citation>
    <scope>NUCLEOTIDE SEQUENCE [LARGE SCALE GENOMIC DNA]</scope>
    <source>
        <strain evidence="1 2">DSM 100049</strain>
    </source>
</reference>
<dbReference type="AlphaFoldDB" id="A0A7Y6B3M1"/>